<evidence type="ECO:0000313" key="2">
    <source>
        <dbReference type="Proteomes" id="UP000504607"/>
    </source>
</evidence>
<dbReference type="GeneID" id="114914680"/>
<gene>
    <name evidence="3" type="primary">LOC114914680</name>
</gene>
<dbReference type="AlphaFoldDB" id="A0A8N4IIK4"/>
<proteinExistence type="predicted"/>
<dbReference type="RefSeq" id="XP_029123343.1">
    <property type="nucleotide sequence ID" value="XM_029267510.1"/>
</dbReference>
<feature type="region of interest" description="Disordered" evidence="1">
    <location>
        <begin position="23"/>
        <end position="62"/>
    </location>
</feature>
<reference evidence="3" key="1">
    <citation type="submission" date="2025-08" db="UniProtKB">
        <authorList>
            <consortium name="RefSeq"/>
        </authorList>
    </citation>
    <scope>IDENTIFICATION</scope>
</reference>
<feature type="compositionally biased region" description="Basic and acidic residues" evidence="1">
    <location>
        <begin position="28"/>
        <end position="55"/>
    </location>
</feature>
<name>A0A8N4IIK4_ELAGV</name>
<organism evidence="2 3">
    <name type="scientific">Elaeis guineensis var. tenera</name>
    <name type="common">Oil palm</name>
    <dbReference type="NCBI Taxonomy" id="51953"/>
    <lineage>
        <taxon>Eukaryota</taxon>
        <taxon>Viridiplantae</taxon>
        <taxon>Streptophyta</taxon>
        <taxon>Embryophyta</taxon>
        <taxon>Tracheophyta</taxon>
        <taxon>Spermatophyta</taxon>
        <taxon>Magnoliopsida</taxon>
        <taxon>Liliopsida</taxon>
        <taxon>Arecaceae</taxon>
        <taxon>Arecoideae</taxon>
        <taxon>Cocoseae</taxon>
        <taxon>Elaeidinae</taxon>
        <taxon>Elaeis</taxon>
    </lineage>
</organism>
<evidence type="ECO:0000256" key="1">
    <source>
        <dbReference type="SAM" id="MobiDB-lite"/>
    </source>
</evidence>
<dbReference type="Proteomes" id="UP000504607">
    <property type="component" value="Chromosome 12"/>
</dbReference>
<protein>
    <submittedName>
        <fullName evidence="3">Uncharacterized protein LOC114914680 isoform X1</fullName>
    </submittedName>
</protein>
<dbReference type="OrthoDB" id="10265275at2759"/>
<dbReference type="KEGG" id="egu:114914680"/>
<accession>A0A8N4IIK4</accession>
<evidence type="ECO:0000313" key="3">
    <source>
        <dbReference type="RefSeq" id="XP_029123343.1"/>
    </source>
</evidence>
<sequence>MSSWLVTLDYLLLTIQEKIKSADMMSEANKKHPKEFEDMSGRSEEITPGDGDHEQPPLPHAGKREGLQAGCSILKGLWVNGCGTEVWSRIQWPCARGCIRRRAKPFPARRQVGHWIRLATC</sequence>
<keyword evidence="2" id="KW-1185">Reference proteome</keyword>